<organism evidence="1 2">
    <name type="scientific">Desulfocicer vacuolatum DSM 3385</name>
    <dbReference type="NCBI Taxonomy" id="1121400"/>
    <lineage>
        <taxon>Bacteria</taxon>
        <taxon>Pseudomonadati</taxon>
        <taxon>Thermodesulfobacteriota</taxon>
        <taxon>Desulfobacteria</taxon>
        <taxon>Desulfobacterales</taxon>
        <taxon>Desulfobacteraceae</taxon>
        <taxon>Desulfocicer</taxon>
    </lineage>
</organism>
<evidence type="ECO:0000313" key="1">
    <source>
        <dbReference type="EMBL" id="SMC43802.1"/>
    </source>
</evidence>
<reference evidence="1 2" key="1">
    <citation type="submission" date="2017-04" db="EMBL/GenBank/DDBJ databases">
        <authorList>
            <person name="Afonso C.L."/>
            <person name="Miller P.J."/>
            <person name="Scott M.A."/>
            <person name="Spackman E."/>
            <person name="Goraichik I."/>
            <person name="Dimitrov K.M."/>
            <person name="Suarez D.L."/>
            <person name="Swayne D.E."/>
        </authorList>
    </citation>
    <scope>NUCLEOTIDE SEQUENCE [LARGE SCALE GENOMIC DNA]</scope>
    <source>
        <strain evidence="1 2">DSM 3385</strain>
    </source>
</reference>
<dbReference type="STRING" id="1121400.SAMN02746065_10298"/>
<proteinExistence type="predicted"/>
<dbReference type="Proteomes" id="UP000192418">
    <property type="component" value="Unassembled WGS sequence"/>
</dbReference>
<evidence type="ECO:0000313" key="2">
    <source>
        <dbReference type="Proteomes" id="UP000192418"/>
    </source>
</evidence>
<accession>A0A1W1Z672</accession>
<sequence>MTPTFGIMTHKNQTYDTPWKEIIEFFFPQFMAFFVPGSEEDIDWGKDIKFLDKEFQKLTKESVLGQRHTDKLVEITLKCRNHAQE</sequence>
<gene>
    <name evidence="1" type="ORF">SAMN02746065_10298</name>
</gene>
<dbReference type="AlphaFoldDB" id="A0A1W1Z672"/>
<protein>
    <submittedName>
        <fullName evidence="1">Uncharacterized protein</fullName>
    </submittedName>
</protein>
<dbReference type="EMBL" id="FWXY01000002">
    <property type="protein sequence ID" value="SMC43802.1"/>
    <property type="molecule type" value="Genomic_DNA"/>
</dbReference>
<name>A0A1W1Z672_9BACT</name>
<keyword evidence="2" id="KW-1185">Reference proteome</keyword>